<dbReference type="GeneID" id="29275679"/>
<dbReference type="AlphaFoldDB" id="D4Z8Y4"/>
<keyword evidence="2" id="KW-0614">Plasmid</keyword>
<reference evidence="2 3" key="1">
    <citation type="journal article" date="2010" name="J. Bacteriol.">
        <title>Complete genome sequence of the representative gamma-hexachlorocyclohexane-degrading bacterium Sphingobium japonicum UT26.</title>
        <authorList>
            <person name="Nagata Y."/>
            <person name="Ohtsubo Y."/>
            <person name="Endo R."/>
            <person name="Ichikawa N."/>
            <person name="Ankai A."/>
            <person name="Oguchi A."/>
            <person name="Fukui S."/>
            <person name="Fujita N."/>
            <person name="Tsuda M."/>
        </authorList>
    </citation>
    <scope>NUCLEOTIDE SEQUENCE [LARGE SCALE GENOMIC DNA]</scope>
    <source>
        <strain evidence="3">DSM 16413 / CCM 7287 / MTCC 6362 / UT26 / NBRC 101211 / UT26S</strain>
        <plasmid evidence="2 3">pCHQ1</plasmid>
    </source>
</reference>
<name>D4Z8Y4_SPHIU</name>
<accession>D4Z8Y4</accession>
<keyword evidence="3" id="KW-1185">Reference proteome</keyword>
<dbReference type="KEGG" id="sjp:SJA_P1-01140"/>
<dbReference type="HOGENOM" id="CLU_425718_0_0_5"/>
<evidence type="ECO:0000313" key="3">
    <source>
        <dbReference type="Proteomes" id="UP000007753"/>
    </source>
</evidence>
<dbReference type="RefSeq" id="WP_013041657.1">
    <property type="nucleotide sequence ID" value="NC_014007.1"/>
</dbReference>
<gene>
    <name evidence="2" type="ordered locus">SJA_P1-01140</name>
</gene>
<organism evidence="2 3">
    <name type="scientific">Sphingobium indicum (strain DSM 16413 / CCM 7287 / MTCC 6362 / UT26 / NBRC 101211 / UT26S)</name>
    <name type="common">Sphingobium japonicum</name>
    <dbReference type="NCBI Taxonomy" id="452662"/>
    <lineage>
        <taxon>Bacteria</taxon>
        <taxon>Pseudomonadati</taxon>
        <taxon>Pseudomonadota</taxon>
        <taxon>Alphaproteobacteria</taxon>
        <taxon>Sphingomonadales</taxon>
        <taxon>Sphingomonadaceae</taxon>
        <taxon>Sphingobium</taxon>
    </lineage>
</organism>
<geneLocation type="plasmid" evidence="2 3">
    <name>pCHQ1</name>
</geneLocation>
<dbReference type="Proteomes" id="UP000007753">
    <property type="component" value="Plasmid pCHQ1"/>
</dbReference>
<evidence type="ECO:0000313" key="2">
    <source>
        <dbReference type="EMBL" id="BAI99066.1"/>
    </source>
</evidence>
<feature type="signal peptide" evidence="1">
    <location>
        <begin position="1"/>
        <end position="20"/>
    </location>
</feature>
<protein>
    <submittedName>
        <fullName evidence="2">Putative exported protein</fullName>
    </submittedName>
</protein>
<proteinExistence type="predicted"/>
<evidence type="ECO:0000256" key="1">
    <source>
        <dbReference type="SAM" id="SignalP"/>
    </source>
</evidence>
<dbReference type="EMBL" id="AP010805">
    <property type="protein sequence ID" value="BAI99066.1"/>
    <property type="molecule type" value="Genomic_DNA"/>
</dbReference>
<feature type="chain" id="PRO_5003067502" evidence="1">
    <location>
        <begin position="21"/>
        <end position="640"/>
    </location>
</feature>
<keyword evidence="1" id="KW-0732">Signal</keyword>
<sequence>MKRVSLIALLCACVCHSAQAQTLEDRARSAAAAAQAKTGSSDALQQNYVTPGMSGQPITTVDNSKSFTPTINCQKTASLLEVLIQPSSTGDIGTVRISQDTDFDGSFDKSSTLPVPVSGICANGIVSCQPGTWNQCHSFKWDVDGAKALKLTEVAMPELAGCYCVNNSCGTNLVFGNLAEVLKDLGGGMVGALTTVDPRIGVAQAQVNGPVIDYVGAQATACAADPTIGQTAYRANPAAIQGDAGSIAAGNSIFQALKGSPAGIGKAEQLRSCTIEREVTLTSATFDDIVSVSGALLGVSSCGTDCRRYRIGGTGNCSAAPPIFSARFDIHKPGRVVSARIVGMAAEDWVQGRVDGAIVGYAGKRPWLTEALPSGDCAVDGTWGNGVVIDLLDKFKAGGAVVAARVRGGKDERWGYVDVEVKVDTSCSTSERLVDLCAGYAADSACRLDDEDVDGVETFRNGVGTGLKPLPQTRLFGTDSCTVQLTRDFFKRSRSYKCVLDTGSMPEPDLSRGAYIIDHSTETLLADQMKKPDGSVTQTSSPFSLPDRGSVPACEAICKTRAPKMNTAAAPAGVVATQQNNPIGWDTFYHVCEVANVCPTGPGEEVVSACGCLDDFPEAVVMMQSVRLAGADMTCTSAVP</sequence>